<evidence type="ECO:0000256" key="5">
    <source>
        <dbReference type="ARBA" id="ARBA00022792"/>
    </source>
</evidence>
<accession>A0A2C9UPN9</accession>
<dbReference type="Gramene" id="Manes.13G065000.1.v8.1">
    <property type="protein sequence ID" value="Manes.13G065000.1.v8.1.CDS"/>
    <property type="gene ID" value="Manes.13G065000.v8.1"/>
</dbReference>
<evidence type="ECO:0000256" key="9">
    <source>
        <dbReference type="RuleBase" id="RU363100"/>
    </source>
</evidence>
<evidence type="ECO:0000256" key="1">
    <source>
        <dbReference type="ARBA" id="ARBA00004448"/>
    </source>
</evidence>
<keyword evidence="4" id="KW-0812">Transmembrane</keyword>
<evidence type="ECO:0000256" key="2">
    <source>
        <dbReference type="ARBA" id="ARBA00006416"/>
    </source>
</evidence>
<dbReference type="AlphaFoldDB" id="A0A2C9UPN9"/>
<dbReference type="GO" id="GO:0005743">
    <property type="term" value="C:mitochondrial inner membrane"/>
    <property type="evidence" value="ECO:0007669"/>
    <property type="project" value="UniProtKB-SubCell"/>
</dbReference>
<comment type="caution">
    <text evidence="10">The sequence shown here is derived from an EMBL/GenBank/DDBJ whole genome shotgun (WGS) entry which is preliminary data.</text>
</comment>
<dbReference type="OrthoDB" id="869189at2759"/>
<dbReference type="Pfam" id="PF03650">
    <property type="entry name" value="MPC"/>
    <property type="match status" value="1"/>
</dbReference>
<evidence type="ECO:0000256" key="4">
    <source>
        <dbReference type="ARBA" id="ARBA00022692"/>
    </source>
</evidence>
<proteinExistence type="inferred from homology"/>
<evidence type="ECO:0000256" key="6">
    <source>
        <dbReference type="ARBA" id="ARBA00022989"/>
    </source>
</evidence>
<dbReference type="STRING" id="3983.A0A2C9UPN9"/>
<dbReference type="EMBL" id="CM004399">
    <property type="protein sequence ID" value="OAY33044.1"/>
    <property type="molecule type" value="Genomic_DNA"/>
</dbReference>
<keyword evidence="7 9" id="KW-0496">Mitochondrion</keyword>
<dbReference type="Proteomes" id="UP000091857">
    <property type="component" value="Chromosome 13"/>
</dbReference>
<dbReference type="InterPro" id="IPR005336">
    <property type="entry name" value="MPC"/>
</dbReference>
<dbReference type="GO" id="GO:0006850">
    <property type="term" value="P:pyruvate import into mitochondria"/>
    <property type="evidence" value="ECO:0000318"/>
    <property type="project" value="GO_Central"/>
</dbReference>
<keyword evidence="3 9" id="KW-0813">Transport</keyword>
<evidence type="ECO:0000256" key="3">
    <source>
        <dbReference type="ARBA" id="ARBA00022448"/>
    </source>
</evidence>
<reference evidence="11" key="1">
    <citation type="journal article" date="2016" name="Nat. Biotechnol.">
        <title>Sequencing wild and cultivated cassava and related species reveals extensive interspecific hybridization and genetic diversity.</title>
        <authorList>
            <person name="Bredeson J.V."/>
            <person name="Lyons J.B."/>
            <person name="Prochnik S.E."/>
            <person name="Wu G.A."/>
            <person name="Ha C.M."/>
            <person name="Edsinger-Gonzales E."/>
            <person name="Grimwood J."/>
            <person name="Schmutz J."/>
            <person name="Rabbi I.Y."/>
            <person name="Egesi C."/>
            <person name="Nauluvula P."/>
            <person name="Lebot V."/>
            <person name="Ndunguru J."/>
            <person name="Mkamilo G."/>
            <person name="Bart R.S."/>
            <person name="Setter T.L."/>
            <person name="Gleadow R.M."/>
            <person name="Kulakow P."/>
            <person name="Ferguson M.E."/>
            <person name="Rounsley S."/>
            <person name="Rokhsar D.S."/>
        </authorList>
    </citation>
    <scope>NUCLEOTIDE SEQUENCE [LARGE SCALE GENOMIC DNA]</scope>
    <source>
        <strain evidence="11">cv. AM560-2</strain>
    </source>
</reference>
<dbReference type="PANTHER" id="PTHR14154">
    <property type="entry name" value="UPF0041 BRAIN PROTEIN 44-RELATED"/>
    <property type="match status" value="1"/>
</dbReference>
<comment type="function">
    <text evidence="9">Mediates the uptake of pyruvate into mitochondria.</text>
</comment>
<comment type="similarity">
    <text evidence="2 9">Belongs to the mitochondrial pyruvate carrier (MPC) (TC 2.A.105) family.</text>
</comment>
<comment type="subcellular location">
    <subcellularLocation>
        <location evidence="1 9">Mitochondrion inner membrane</location>
        <topology evidence="1 9">Multi-pass membrane protein</topology>
    </subcellularLocation>
</comment>
<keyword evidence="5 9" id="KW-0999">Mitochondrion inner membrane</keyword>
<sequence length="110" mass="12175">MAASKLQKIWNHPAGPKTIHFWAPTFKWGVNTANIVDCTNSPEQLSYPQQSALACSGMIWARYSTVITPKNWNLFSVSAAMAAISMYQLGRKLGHDLSSNHQKIGAEHDC</sequence>
<organism evidence="10 11">
    <name type="scientific">Manihot esculenta</name>
    <name type="common">Cassava</name>
    <name type="synonym">Jatropha manihot</name>
    <dbReference type="NCBI Taxonomy" id="3983"/>
    <lineage>
        <taxon>Eukaryota</taxon>
        <taxon>Viridiplantae</taxon>
        <taxon>Streptophyta</taxon>
        <taxon>Embryophyta</taxon>
        <taxon>Tracheophyta</taxon>
        <taxon>Spermatophyta</taxon>
        <taxon>Magnoliopsida</taxon>
        <taxon>eudicotyledons</taxon>
        <taxon>Gunneridae</taxon>
        <taxon>Pentapetalae</taxon>
        <taxon>rosids</taxon>
        <taxon>fabids</taxon>
        <taxon>Malpighiales</taxon>
        <taxon>Euphorbiaceae</taxon>
        <taxon>Crotonoideae</taxon>
        <taxon>Manihoteae</taxon>
        <taxon>Manihot</taxon>
    </lineage>
</organism>
<keyword evidence="6" id="KW-1133">Transmembrane helix</keyword>
<evidence type="ECO:0000256" key="7">
    <source>
        <dbReference type="ARBA" id="ARBA00023128"/>
    </source>
</evidence>
<keyword evidence="11" id="KW-1185">Reference proteome</keyword>
<keyword evidence="8" id="KW-0472">Membrane</keyword>
<evidence type="ECO:0000256" key="8">
    <source>
        <dbReference type="ARBA" id="ARBA00023136"/>
    </source>
</evidence>
<gene>
    <name evidence="10" type="ORF">MANES_13G065000v8</name>
</gene>
<protein>
    <recommendedName>
        <fullName evidence="9">Mitochondrial pyruvate carrier</fullName>
    </recommendedName>
</protein>
<evidence type="ECO:0000313" key="11">
    <source>
        <dbReference type="Proteomes" id="UP000091857"/>
    </source>
</evidence>
<name>A0A2C9UPN9_MANES</name>
<evidence type="ECO:0000313" key="10">
    <source>
        <dbReference type="EMBL" id="OAY33044.1"/>
    </source>
</evidence>